<dbReference type="InterPro" id="IPR050951">
    <property type="entry name" value="Retrovirus_Pol_polyprotein"/>
</dbReference>
<dbReference type="InterPro" id="IPR001584">
    <property type="entry name" value="Integrase_cat-core"/>
</dbReference>
<dbReference type="InterPro" id="IPR041577">
    <property type="entry name" value="RT_RNaseH_2"/>
</dbReference>
<dbReference type="SUPFAM" id="SSF53098">
    <property type="entry name" value="Ribonuclease H-like"/>
    <property type="match status" value="1"/>
</dbReference>
<feature type="domain" description="Integrase catalytic" evidence="2">
    <location>
        <begin position="225"/>
        <end position="296"/>
    </location>
</feature>
<accession>A0A815I8Y3</accession>
<dbReference type="EMBL" id="CAJOBC010072304">
    <property type="protein sequence ID" value="CAF4246767.1"/>
    <property type="molecule type" value="Genomic_DNA"/>
</dbReference>
<name>A0A815I8Y3_9BILA</name>
<dbReference type="GO" id="GO:0003676">
    <property type="term" value="F:nucleic acid binding"/>
    <property type="evidence" value="ECO:0007669"/>
    <property type="project" value="InterPro"/>
</dbReference>
<dbReference type="Pfam" id="PF17919">
    <property type="entry name" value="RT_RNaseH_2"/>
    <property type="match status" value="1"/>
</dbReference>
<dbReference type="InterPro" id="IPR012337">
    <property type="entry name" value="RNaseH-like_sf"/>
</dbReference>
<dbReference type="GO" id="GO:0015074">
    <property type="term" value="P:DNA integration"/>
    <property type="evidence" value="ECO:0007669"/>
    <property type="project" value="InterPro"/>
</dbReference>
<evidence type="ECO:0000313" key="3">
    <source>
        <dbReference type="EMBL" id="CAF1365157.1"/>
    </source>
</evidence>
<dbReference type="Proteomes" id="UP000681722">
    <property type="component" value="Unassembled WGS sequence"/>
</dbReference>
<dbReference type="InterPro" id="IPR043502">
    <property type="entry name" value="DNA/RNA_pol_sf"/>
</dbReference>
<dbReference type="SUPFAM" id="SSF56672">
    <property type="entry name" value="DNA/RNA polymerases"/>
    <property type="match status" value="1"/>
</dbReference>
<evidence type="ECO:0000259" key="2">
    <source>
        <dbReference type="PROSITE" id="PS50994"/>
    </source>
</evidence>
<dbReference type="GO" id="GO:0003824">
    <property type="term" value="F:catalytic activity"/>
    <property type="evidence" value="ECO:0007669"/>
    <property type="project" value="UniProtKB-KW"/>
</dbReference>
<comment type="caution">
    <text evidence="3">The sequence shown here is derived from an EMBL/GenBank/DDBJ whole genome shotgun (WGS) entry which is preliminary data.</text>
</comment>
<dbReference type="Gene3D" id="3.30.420.10">
    <property type="entry name" value="Ribonuclease H-like superfamily/Ribonuclease H"/>
    <property type="match status" value="1"/>
</dbReference>
<dbReference type="AlphaFoldDB" id="A0A815I8Y3"/>
<evidence type="ECO:0000256" key="1">
    <source>
        <dbReference type="ARBA" id="ARBA00023268"/>
    </source>
</evidence>
<organism evidence="3 5">
    <name type="scientific">Didymodactylos carnosus</name>
    <dbReference type="NCBI Taxonomy" id="1234261"/>
    <lineage>
        <taxon>Eukaryota</taxon>
        <taxon>Metazoa</taxon>
        <taxon>Spiralia</taxon>
        <taxon>Gnathifera</taxon>
        <taxon>Rotifera</taxon>
        <taxon>Eurotatoria</taxon>
        <taxon>Bdelloidea</taxon>
        <taxon>Philodinida</taxon>
        <taxon>Philodinidae</taxon>
        <taxon>Didymodactylos</taxon>
    </lineage>
</organism>
<dbReference type="PROSITE" id="PS50994">
    <property type="entry name" value="INTEGRASE"/>
    <property type="match status" value="1"/>
</dbReference>
<evidence type="ECO:0000313" key="4">
    <source>
        <dbReference type="EMBL" id="CAF4246767.1"/>
    </source>
</evidence>
<keyword evidence="1" id="KW-0511">Multifunctional enzyme</keyword>
<dbReference type="InterPro" id="IPR036397">
    <property type="entry name" value="RNaseH_sf"/>
</dbReference>
<sequence length="325" mass="37103">MLTTAPLLLKFPDDNRPIILSTDASDYGIGGVLQQEINGEPHNLCYDSQLEYNIEQVIHITGRYNCLPDFMLRHPISEKEIMHFGYSLEVSQDRPPVFGMVGVTTRSKSKLDASTNQQSIPVHPSASTVKNAPQKFVSHFDITRLNEEQANDQKFENKIEEVRANPTKHPYVFQDGILYKLATKKRGATKSKLIYLPSSMILPAFRAYHDQSTVEPADGSDGYLLGHHHIYSTTYHPHTNDMIERFNETFIPQLAKLQDTEFNNWNSFLPSMVFAYNTGQHGTTGYSSFQLQHEQKPKLPPDEPPKQVIFTKPNDYYQQLKKNLS</sequence>
<gene>
    <name evidence="3" type="ORF">GPM918_LOCUS31579</name>
    <name evidence="4" type="ORF">SRO942_LOCUS32224</name>
</gene>
<proteinExistence type="predicted"/>
<dbReference type="Proteomes" id="UP000663829">
    <property type="component" value="Unassembled WGS sequence"/>
</dbReference>
<dbReference type="PANTHER" id="PTHR37984:SF5">
    <property type="entry name" value="PROTEIN NYNRIN-LIKE"/>
    <property type="match status" value="1"/>
</dbReference>
<dbReference type="PANTHER" id="PTHR37984">
    <property type="entry name" value="PROTEIN CBG26694"/>
    <property type="match status" value="1"/>
</dbReference>
<dbReference type="EMBL" id="CAJNOQ010015624">
    <property type="protein sequence ID" value="CAF1365157.1"/>
    <property type="molecule type" value="Genomic_DNA"/>
</dbReference>
<evidence type="ECO:0000313" key="5">
    <source>
        <dbReference type="Proteomes" id="UP000663829"/>
    </source>
</evidence>
<keyword evidence="5" id="KW-1185">Reference proteome</keyword>
<reference evidence="3" key="1">
    <citation type="submission" date="2021-02" db="EMBL/GenBank/DDBJ databases">
        <authorList>
            <person name="Nowell W R."/>
        </authorList>
    </citation>
    <scope>NUCLEOTIDE SEQUENCE</scope>
</reference>
<protein>
    <recommendedName>
        <fullName evidence="2">Integrase catalytic domain-containing protein</fullName>
    </recommendedName>
</protein>